<gene>
    <name evidence="3" type="primary">LOC103517116</name>
</gene>
<reference evidence="3" key="1">
    <citation type="submission" date="2025-08" db="UniProtKB">
        <authorList>
            <consortium name="RefSeq"/>
        </authorList>
    </citation>
    <scope>IDENTIFICATION</scope>
</reference>
<dbReference type="KEGG" id="dci:103517116"/>
<keyword evidence="1" id="KW-0732">Signal</keyword>
<sequence>MKLLVGTAILLVVGIEESFAHHCHGVRKNCIPETPKGTWLLAFATPIAGGNGSSSSWFGKYSCGLFNNCWGCRCTTMVLDECDDNNRKLSGYITSYNDFSGVISIKQFESKVGNFEGTSGYQASIKGYVNIKGAFGSKNLQNEKSAKDHPIVKF</sequence>
<dbReference type="Proteomes" id="UP000079169">
    <property type="component" value="Unplaced"/>
</dbReference>
<keyword evidence="2" id="KW-1185">Reference proteome</keyword>
<evidence type="ECO:0000313" key="2">
    <source>
        <dbReference type="Proteomes" id="UP000079169"/>
    </source>
</evidence>
<organism evidence="2 3">
    <name type="scientific">Diaphorina citri</name>
    <name type="common">Asian citrus psyllid</name>
    <dbReference type="NCBI Taxonomy" id="121845"/>
    <lineage>
        <taxon>Eukaryota</taxon>
        <taxon>Metazoa</taxon>
        <taxon>Ecdysozoa</taxon>
        <taxon>Arthropoda</taxon>
        <taxon>Hexapoda</taxon>
        <taxon>Insecta</taxon>
        <taxon>Pterygota</taxon>
        <taxon>Neoptera</taxon>
        <taxon>Paraneoptera</taxon>
        <taxon>Hemiptera</taxon>
        <taxon>Sternorrhyncha</taxon>
        <taxon>Psylloidea</taxon>
        <taxon>Psyllidae</taxon>
        <taxon>Diaphorininae</taxon>
        <taxon>Diaphorina</taxon>
    </lineage>
</organism>
<dbReference type="AlphaFoldDB" id="A0A3Q0J9F5"/>
<feature type="signal peptide" evidence="1">
    <location>
        <begin position="1"/>
        <end position="20"/>
    </location>
</feature>
<dbReference type="RefSeq" id="XP_026685127.1">
    <property type="nucleotide sequence ID" value="XM_026829326.1"/>
</dbReference>
<dbReference type="GeneID" id="103517116"/>
<protein>
    <submittedName>
        <fullName evidence="3">Uncharacterized protein LOC103517116</fullName>
    </submittedName>
</protein>
<feature type="chain" id="PRO_5018149755" evidence="1">
    <location>
        <begin position="21"/>
        <end position="154"/>
    </location>
</feature>
<name>A0A3Q0J9F5_DIACI</name>
<accession>A0A3Q0J9F5</accession>
<dbReference type="PaxDb" id="121845-A0A3Q0J9F5"/>
<evidence type="ECO:0000256" key="1">
    <source>
        <dbReference type="SAM" id="SignalP"/>
    </source>
</evidence>
<proteinExistence type="predicted"/>
<evidence type="ECO:0000313" key="3">
    <source>
        <dbReference type="RefSeq" id="XP_026685127.1"/>
    </source>
</evidence>